<accession>A0A1S2LVJ1</accession>
<evidence type="ECO:0000313" key="1">
    <source>
        <dbReference type="EMBL" id="OIJ16551.1"/>
    </source>
</evidence>
<dbReference type="Pfam" id="PF12732">
    <property type="entry name" value="YtxH"/>
    <property type="match status" value="1"/>
</dbReference>
<reference evidence="1 2" key="1">
    <citation type="submission" date="2016-10" db="EMBL/GenBank/DDBJ databases">
        <title>Draft genome sequences of four alkaliphilic bacteria belonging to the Anaerobacillus genus.</title>
        <authorList>
            <person name="Bassil N.M."/>
            <person name="Lloyd J.R."/>
        </authorList>
    </citation>
    <scope>NUCLEOTIDE SEQUENCE [LARGE SCALE GENOMIC DNA]</scope>
    <source>
        <strain evidence="1 2">DSM 18345</strain>
    </source>
</reference>
<dbReference type="InterPro" id="IPR052928">
    <property type="entry name" value="Desiccation-related_membrane"/>
</dbReference>
<dbReference type="PANTHER" id="PTHR35792">
    <property type="entry name" value="GENERAL STRESS PROTEIN"/>
    <property type="match status" value="1"/>
</dbReference>
<proteinExistence type="predicted"/>
<evidence type="ECO:0000313" key="2">
    <source>
        <dbReference type="Proteomes" id="UP000179524"/>
    </source>
</evidence>
<comment type="caution">
    <text evidence="1">The sequence shown here is derived from an EMBL/GenBank/DDBJ whole genome shotgun (WGS) entry which is preliminary data.</text>
</comment>
<dbReference type="RefSeq" id="WP_071308534.1">
    <property type="nucleotide sequence ID" value="NZ_MLQR01000004.1"/>
</dbReference>
<dbReference type="Proteomes" id="UP000179524">
    <property type="component" value="Unassembled WGS sequence"/>
</dbReference>
<dbReference type="InterPro" id="IPR024623">
    <property type="entry name" value="YtxH"/>
</dbReference>
<sequence>MSGKSLFYGFVTGSIIAGAVTLLSTPKSGAEVQKLVVTNANELINSLSCVKEKTLKLKSQVETVAKEGSTTIKSVSNEVQNSIKEWKKDVEPTMTDIQKSIQELHETIDQLEREIKKPLL</sequence>
<keyword evidence="2" id="KW-1185">Reference proteome</keyword>
<dbReference type="AlphaFoldDB" id="A0A1S2LVJ1"/>
<dbReference type="EMBL" id="MLQR01000004">
    <property type="protein sequence ID" value="OIJ16551.1"/>
    <property type="molecule type" value="Genomic_DNA"/>
</dbReference>
<evidence type="ECO:0008006" key="3">
    <source>
        <dbReference type="Google" id="ProtNLM"/>
    </source>
</evidence>
<organism evidence="1 2">
    <name type="scientific">Anaerobacillus alkalilacustris</name>
    <dbReference type="NCBI Taxonomy" id="393763"/>
    <lineage>
        <taxon>Bacteria</taxon>
        <taxon>Bacillati</taxon>
        <taxon>Bacillota</taxon>
        <taxon>Bacilli</taxon>
        <taxon>Bacillales</taxon>
        <taxon>Bacillaceae</taxon>
        <taxon>Anaerobacillus</taxon>
    </lineage>
</organism>
<gene>
    <name evidence="1" type="ORF">BKP37_04760</name>
</gene>
<dbReference type="PANTHER" id="PTHR35792:SF3">
    <property type="entry name" value="IG HYPOTHETICAL 17707"/>
    <property type="match status" value="1"/>
</dbReference>
<name>A0A1S2LVJ1_9BACI</name>
<protein>
    <recommendedName>
        <fullName evidence="3">Gas vesicle protein</fullName>
    </recommendedName>
</protein>